<accession>A0A0D2LR68</accession>
<dbReference type="KEGG" id="mng:MNEG_15538"/>
<keyword evidence="2" id="KW-1185">Reference proteome</keyword>
<evidence type="ECO:0000313" key="2">
    <source>
        <dbReference type="Proteomes" id="UP000054498"/>
    </source>
</evidence>
<sequence>MRTPEEVRWVLSEEATAQRTGAVTGLNYKEPRTPVQLAMEEAAAVQDMVAAGAGAGAGGFDGAREALAAAYDKAGLVDAANFIRAA</sequence>
<organism evidence="1 2">
    <name type="scientific">Monoraphidium neglectum</name>
    <dbReference type="NCBI Taxonomy" id="145388"/>
    <lineage>
        <taxon>Eukaryota</taxon>
        <taxon>Viridiplantae</taxon>
        <taxon>Chlorophyta</taxon>
        <taxon>core chlorophytes</taxon>
        <taxon>Chlorophyceae</taxon>
        <taxon>CS clade</taxon>
        <taxon>Sphaeropleales</taxon>
        <taxon>Selenastraceae</taxon>
        <taxon>Monoraphidium</taxon>
    </lineage>
</organism>
<dbReference type="GeneID" id="25733209"/>
<name>A0A0D2LR68_9CHLO</name>
<dbReference type="RefSeq" id="XP_013891446.1">
    <property type="nucleotide sequence ID" value="XM_014035992.1"/>
</dbReference>
<proteinExistence type="predicted"/>
<protein>
    <submittedName>
        <fullName evidence="1">Uncharacterized protein</fullName>
    </submittedName>
</protein>
<gene>
    <name evidence="1" type="ORF">MNEG_15538</name>
</gene>
<dbReference type="Proteomes" id="UP000054498">
    <property type="component" value="Unassembled WGS sequence"/>
</dbReference>
<dbReference type="AlphaFoldDB" id="A0A0D2LR68"/>
<dbReference type="EMBL" id="KK105632">
    <property type="protein sequence ID" value="KIY92426.1"/>
    <property type="molecule type" value="Genomic_DNA"/>
</dbReference>
<evidence type="ECO:0000313" key="1">
    <source>
        <dbReference type="EMBL" id="KIY92426.1"/>
    </source>
</evidence>
<reference evidence="1 2" key="1">
    <citation type="journal article" date="2013" name="BMC Genomics">
        <title>Reconstruction of the lipid metabolism for the microalga Monoraphidium neglectum from its genome sequence reveals characteristics suitable for biofuel production.</title>
        <authorList>
            <person name="Bogen C."/>
            <person name="Al-Dilaimi A."/>
            <person name="Albersmeier A."/>
            <person name="Wichmann J."/>
            <person name="Grundmann M."/>
            <person name="Rupp O."/>
            <person name="Lauersen K.J."/>
            <person name="Blifernez-Klassen O."/>
            <person name="Kalinowski J."/>
            <person name="Goesmann A."/>
            <person name="Mussgnug J.H."/>
            <person name="Kruse O."/>
        </authorList>
    </citation>
    <scope>NUCLEOTIDE SEQUENCE [LARGE SCALE GENOMIC DNA]</scope>
    <source>
        <strain evidence="1 2">SAG 48.87</strain>
    </source>
</reference>